<dbReference type="EMBL" id="FTOQ01000003">
    <property type="protein sequence ID" value="SIS75666.1"/>
    <property type="molecule type" value="Genomic_DNA"/>
</dbReference>
<dbReference type="SUPFAM" id="SSF54631">
    <property type="entry name" value="CBS-domain pair"/>
    <property type="match status" value="1"/>
</dbReference>
<evidence type="ECO:0000259" key="2">
    <source>
        <dbReference type="PROSITE" id="PS51371"/>
    </source>
</evidence>
<evidence type="ECO:0000313" key="4">
    <source>
        <dbReference type="Proteomes" id="UP000186684"/>
    </source>
</evidence>
<keyword evidence="1" id="KW-0129">CBS domain</keyword>
<evidence type="ECO:0000256" key="1">
    <source>
        <dbReference type="PROSITE-ProRule" id="PRU00703"/>
    </source>
</evidence>
<feature type="domain" description="CBS" evidence="2">
    <location>
        <begin position="1"/>
        <end position="57"/>
    </location>
</feature>
<sequence length="119" mass="13084">MTRDPVCISPDMTLARVIDGVILGRGCGVLPVVEDGVLLGRLDRRMVAAIDREHWASTRANDVFVETRADHVLSAPMRLAEVFTLITETGQHKFLVTQEEGRLVGVVTLSDLTEYLSPP</sequence>
<keyword evidence="4" id="KW-1185">Reference proteome</keyword>
<organism evidence="3 4">
    <name type="scientific">Roseivivax lentus</name>
    <dbReference type="NCBI Taxonomy" id="633194"/>
    <lineage>
        <taxon>Bacteria</taxon>
        <taxon>Pseudomonadati</taxon>
        <taxon>Pseudomonadota</taxon>
        <taxon>Alphaproteobacteria</taxon>
        <taxon>Rhodobacterales</taxon>
        <taxon>Roseobacteraceae</taxon>
        <taxon>Roseivivax</taxon>
    </lineage>
</organism>
<dbReference type="SMART" id="SM00116">
    <property type="entry name" value="CBS"/>
    <property type="match status" value="2"/>
</dbReference>
<dbReference type="PROSITE" id="PS51371">
    <property type="entry name" value="CBS"/>
    <property type="match status" value="2"/>
</dbReference>
<protein>
    <submittedName>
        <fullName evidence="3">CBS domain-containing protein</fullName>
    </submittedName>
</protein>
<proteinExistence type="predicted"/>
<gene>
    <name evidence="3" type="ORF">SAMN05421759_10331</name>
</gene>
<dbReference type="AlphaFoldDB" id="A0A1N7LP94"/>
<name>A0A1N7LP94_9RHOB</name>
<evidence type="ECO:0000313" key="3">
    <source>
        <dbReference type="EMBL" id="SIS75666.1"/>
    </source>
</evidence>
<accession>A0A1N7LP94</accession>
<dbReference type="Gene3D" id="3.10.580.10">
    <property type="entry name" value="CBS-domain"/>
    <property type="match status" value="1"/>
</dbReference>
<reference evidence="4" key="1">
    <citation type="submission" date="2017-01" db="EMBL/GenBank/DDBJ databases">
        <authorList>
            <person name="Varghese N."/>
            <person name="Submissions S."/>
        </authorList>
    </citation>
    <scope>NUCLEOTIDE SEQUENCE [LARGE SCALE GENOMIC DNA]</scope>
    <source>
        <strain evidence="4">DSM 29430</strain>
    </source>
</reference>
<dbReference type="Pfam" id="PF00571">
    <property type="entry name" value="CBS"/>
    <property type="match status" value="2"/>
</dbReference>
<dbReference type="Proteomes" id="UP000186684">
    <property type="component" value="Unassembled WGS sequence"/>
</dbReference>
<dbReference type="CDD" id="cd02205">
    <property type="entry name" value="CBS_pair_SF"/>
    <property type="match status" value="1"/>
</dbReference>
<dbReference type="InterPro" id="IPR000644">
    <property type="entry name" value="CBS_dom"/>
</dbReference>
<dbReference type="InterPro" id="IPR046342">
    <property type="entry name" value="CBS_dom_sf"/>
</dbReference>
<dbReference type="STRING" id="633194.SAMN05421759_10331"/>
<feature type="domain" description="CBS" evidence="2">
    <location>
        <begin position="66"/>
        <end position="119"/>
    </location>
</feature>